<dbReference type="Pfam" id="PF12251">
    <property type="entry name" value="SNAPC3"/>
    <property type="match status" value="1"/>
</dbReference>
<dbReference type="GO" id="GO:0019185">
    <property type="term" value="C:snRNA-activating protein complex"/>
    <property type="evidence" value="ECO:0007669"/>
    <property type="project" value="TreeGrafter"/>
</dbReference>
<dbReference type="AlphaFoldDB" id="A0A9P5UDR0"/>
<dbReference type="GO" id="GO:0042795">
    <property type="term" value="P:snRNA transcription by RNA polymerase II"/>
    <property type="evidence" value="ECO:0007669"/>
    <property type="project" value="TreeGrafter"/>
</dbReference>
<keyword evidence="6" id="KW-0539">Nucleus</keyword>
<evidence type="ECO:0008006" key="9">
    <source>
        <dbReference type="Google" id="ProtNLM"/>
    </source>
</evidence>
<evidence type="ECO:0000256" key="1">
    <source>
        <dbReference type="ARBA" id="ARBA00004123"/>
    </source>
</evidence>
<keyword evidence="3" id="KW-0805">Transcription regulation</keyword>
<gene>
    <name evidence="7" type="ORF">BDP27DRAFT_1415229</name>
</gene>
<dbReference type="PANTHER" id="PTHR13421:SF16">
    <property type="entry name" value="SNRNA-ACTIVATING PROTEIN COMPLEX SUBUNIT 3"/>
    <property type="match status" value="1"/>
</dbReference>
<dbReference type="OrthoDB" id="3437960at2759"/>
<accession>A0A9P5UDR0</accession>
<comment type="subcellular location">
    <subcellularLocation>
        <location evidence="1">Nucleus</location>
    </subcellularLocation>
</comment>
<dbReference type="InterPro" id="IPR022042">
    <property type="entry name" value="snRNA-activating_su3"/>
</dbReference>
<reference evidence="7" key="1">
    <citation type="submission" date="2020-11" db="EMBL/GenBank/DDBJ databases">
        <authorList>
            <consortium name="DOE Joint Genome Institute"/>
            <person name="Ahrendt S."/>
            <person name="Riley R."/>
            <person name="Andreopoulos W."/>
            <person name="Labutti K."/>
            <person name="Pangilinan J."/>
            <person name="Ruiz-Duenas F.J."/>
            <person name="Barrasa J.M."/>
            <person name="Sanchez-Garcia M."/>
            <person name="Camarero S."/>
            <person name="Miyauchi S."/>
            <person name="Serrano A."/>
            <person name="Linde D."/>
            <person name="Babiker R."/>
            <person name="Drula E."/>
            <person name="Ayuso-Fernandez I."/>
            <person name="Pacheco R."/>
            <person name="Padilla G."/>
            <person name="Ferreira P."/>
            <person name="Barriuso J."/>
            <person name="Kellner H."/>
            <person name="Castanera R."/>
            <person name="Alfaro M."/>
            <person name="Ramirez L."/>
            <person name="Pisabarro A.G."/>
            <person name="Kuo A."/>
            <person name="Tritt A."/>
            <person name="Lipzen A."/>
            <person name="He G."/>
            <person name="Yan M."/>
            <person name="Ng V."/>
            <person name="Cullen D."/>
            <person name="Martin F."/>
            <person name="Rosso M.-N."/>
            <person name="Henrissat B."/>
            <person name="Hibbett D."/>
            <person name="Martinez A.T."/>
            <person name="Grigoriev I.V."/>
        </authorList>
    </citation>
    <scope>NUCLEOTIDE SEQUENCE</scope>
    <source>
        <strain evidence="7">AH 40177</strain>
    </source>
</reference>
<dbReference type="GO" id="GO:0005634">
    <property type="term" value="C:nucleus"/>
    <property type="evidence" value="ECO:0007669"/>
    <property type="project" value="UniProtKB-SubCell"/>
</dbReference>
<keyword evidence="8" id="KW-1185">Reference proteome</keyword>
<evidence type="ECO:0000256" key="5">
    <source>
        <dbReference type="ARBA" id="ARBA00023163"/>
    </source>
</evidence>
<evidence type="ECO:0000313" key="7">
    <source>
        <dbReference type="EMBL" id="KAF9075436.1"/>
    </source>
</evidence>
<evidence type="ECO:0000313" key="8">
    <source>
        <dbReference type="Proteomes" id="UP000772434"/>
    </source>
</evidence>
<proteinExistence type="inferred from homology"/>
<comment type="caution">
    <text evidence="7">The sequence shown here is derived from an EMBL/GenBank/DDBJ whole genome shotgun (WGS) entry which is preliminary data.</text>
</comment>
<sequence>MNARIEYALASDFGPPSEPIDMTKFVQDATSLPHSVPDVLGPEIDRTAIAEECSVEDIRSSLTDTWSNPRLSAYLCKGHDKAITNIHVLKSSKLAKARKRTNPASEPYAELQEVKQLQAKLDAVPLSSWKLMPDAALFTRPPRNTDYNTLTATKSSDTDMDAPLDADSAQVIITITTHSKVYWRTSVLSKNSQHVLSGSQTLGTYLKRYPVGVDRMNGSSGCVVVINDLAYGDGLSEEDYADKFIQHLKITKSVRNIKKATTMMHDTPLSSLALQINVPYWLLHQGNCEHFIVIDEIRHVGCCSHYHSS</sequence>
<evidence type="ECO:0000256" key="4">
    <source>
        <dbReference type="ARBA" id="ARBA00023125"/>
    </source>
</evidence>
<keyword evidence="4" id="KW-0238">DNA-binding</keyword>
<evidence type="ECO:0000256" key="6">
    <source>
        <dbReference type="ARBA" id="ARBA00023242"/>
    </source>
</evidence>
<dbReference type="GO" id="GO:0001046">
    <property type="term" value="F:core promoter sequence-specific DNA binding"/>
    <property type="evidence" value="ECO:0007669"/>
    <property type="project" value="TreeGrafter"/>
</dbReference>
<dbReference type="GO" id="GO:0001006">
    <property type="term" value="F:RNA polymerase III type 3 promoter sequence-specific DNA binding"/>
    <property type="evidence" value="ECO:0007669"/>
    <property type="project" value="TreeGrafter"/>
</dbReference>
<name>A0A9P5UDR0_9AGAR</name>
<dbReference type="EMBL" id="JADNRY010000009">
    <property type="protein sequence ID" value="KAF9075436.1"/>
    <property type="molecule type" value="Genomic_DNA"/>
</dbReference>
<dbReference type="PANTHER" id="PTHR13421">
    <property type="entry name" value="SNRNA-ACTIVATING PROTEIN COMPLEX SUBUNIT 3"/>
    <property type="match status" value="1"/>
</dbReference>
<dbReference type="GO" id="GO:0042796">
    <property type="term" value="P:snRNA transcription by RNA polymerase III"/>
    <property type="evidence" value="ECO:0007669"/>
    <property type="project" value="TreeGrafter"/>
</dbReference>
<evidence type="ECO:0000256" key="2">
    <source>
        <dbReference type="ARBA" id="ARBA00010410"/>
    </source>
</evidence>
<comment type="similarity">
    <text evidence="2">Belongs to the SNAPC3/SRD2 family.</text>
</comment>
<protein>
    <recommendedName>
        <fullName evidence="9">snRNA-activating protein complex subunit 3</fullName>
    </recommendedName>
</protein>
<evidence type="ECO:0000256" key="3">
    <source>
        <dbReference type="ARBA" id="ARBA00023015"/>
    </source>
</evidence>
<dbReference type="GO" id="GO:0000978">
    <property type="term" value="F:RNA polymerase II cis-regulatory region sequence-specific DNA binding"/>
    <property type="evidence" value="ECO:0007669"/>
    <property type="project" value="TreeGrafter"/>
</dbReference>
<dbReference type="GO" id="GO:0003681">
    <property type="term" value="F:bent DNA binding"/>
    <property type="evidence" value="ECO:0007669"/>
    <property type="project" value="TreeGrafter"/>
</dbReference>
<dbReference type="Proteomes" id="UP000772434">
    <property type="component" value="Unassembled WGS sequence"/>
</dbReference>
<organism evidence="7 8">
    <name type="scientific">Rhodocollybia butyracea</name>
    <dbReference type="NCBI Taxonomy" id="206335"/>
    <lineage>
        <taxon>Eukaryota</taxon>
        <taxon>Fungi</taxon>
        <taxon>Dikarya</taxon>
        <taxon>Basidiomycota</taxon>
        <taxon>Agaricomycotina</taxon>
        <taxon>Agaricomycetes</taxon>
        <taxon>Agaricomycetidae</taxon>
        <taxon>Agaricales</taxon>
        <taxon>Marasmiineae</taxon>
        <taxon>Omphalotaceae</taxon>
        <taxon>Rhodocollybia</taxon>
    </lineage>
</organism>
<keyword evidence="5" id="KW-0804">Transcription</keyword>